<reference evidence="1 2" key="1">
    <citation type="journal article" date="2018" name="Front. Plant Sci.">
        <title>Red Clover (Trifolium pratense) and Zigzag Clover (T. medium) - A Picture of Genomic Similarities and Differences.</title>
        <authorList>
            <person name="Dluhosova J."/>
            <person name="Istvanek J."/>
            <person name="Nedelnik J."/>
            <person name="Repkova J."/>
        </authorList>
    </citation>
    <scope>NUCLEOTIDE SEQUENCE [LARGE SCALE GENOMIC DNA]</scope>
    <source>
        <strain evidence="2">cv. 10/8</strain>
        <tissue evidence="1">Leaf</tissue>
    </source>
</reference>
<dbReference type="EMBL" id="LXQA010466547">
    <property type="protein sequence ID" value="MCI53641.1"/>
    <property type="molecule type" value="Genomic_DNA"/>
</dbReference>
<accession>A0A392SXQ7</accession>
<feature type="non-terminal residue" evidence="1">
    <location>
        <position position="1"/>
    </location>
</feature>
<name>A0A392SXQ7_9FABA</name>
<dbReference type="Proteomes" id="UP000265520">
    <property type="component" value="Unassembled WGS sequence"/>
</dbReference>
<keyword evidence="2" id="KW-1185">Reference proteome</keyword>
<organism evidence="1 2">
    <name type="scientific">Trifolium medium</name>
    <dbReference type="NCBI Taxonomy" id="97028"/>
    <lineage>
        <taxon>Eukaryota</taxon>
        <taxon>Viridiplantae</taxon>
        <taxon>Streptophyta</taxon>
        <taxon>Embryophyta</taxon>
        <taxon>Tracheophyta</taxon>
        <taxon>Spermatophyta</taxon>
        <taxon>Magnoliopsida</taxon>
        <taxon>eudicotyledons</taxon>
        <taxon>Gunneridae</taxon>
        <taxon>Pentapetalae</taxon>
        <taxon>rosids</taxon>
        <taxon>fabids</taxon>
        <taxon>Fabales</taxon>
        <taxon>Fabaceae</taxon>
        <taxon>Papilionoideae</taxon>
        <taxon>50 kb inversion clade</taxon>
        <taxon>NPAAA clade</taxon>
        <taxon>Hologalegina</taxon>
        <taxon>IRL clade</taxon>
        <taxon>Trifolieae</taxon>
        <taxon>Trifolium</taxon>
    </lineage>
</organism>
<protein>
    <submittedName>
        <fullName evidence="1">Uncharacterized protein</fullName>
    </submittedName>
</protein>
<proteinExistence type="predicted"/>
<sequence length="30" mass="3405">VADLDPNLLVAIRKLWRNDVPSKFTVGGYF</sequence>
<evidence type="ECO:0000313" key="2">
    <source>
        <dbReference type="Proteomes" id="UP000265520"/>
    </source>
</evidence>
<evidence type="ECO:0000313" key="1">
    <source>
        <dbReference type="EMBL" id="MCI53641.1"/>
    </source>
</evidence>
<dbReference type="AlphaFoldDB" id="A0A392SXQ7"/>
<comment type="caution">
    <text evidence="1">The sequence shown here is derived from an EMBL/GenBank/DDBJ whole genome shotgun (WGS) entry which is preliminary data.</text>
</comment>